<feature type="transmembrane region" description="Helical" evidence="7">
    <location>
        <begin position="741"/>
        <end position="758"/>
    </location>
</feature>
<gene>
    <name evidence="10" type="ORF">SCF082_LOCUS22996</name>
    <name evidence="11" type="ORF">SCF082_LOCUS24109</name>
</gene>
<proteinExistence type="predicted"/>
<keyword evidence="4 7" id="KW-0472">Membrane</keyword>
<evidence type="ECO:0000256" key="6">
    <source>
        <dbReference type="SAM" id="MobiDB-lite"/>
    </source>
</evidence>
<organism evidence="11 12">
    <name type="scientific">Durusdinium trenchii</name>
    <dbReference type="NCBI Taxonomy" id="1381693"/>
    <lineage>
        <taxon>Eukaryota</taxon>
        <taxon>Sar</taxon>
        <taxon>Alveolata</taxon>
        <taxon>Dinophyceae</taxon>
        <taxon>Suessiales</taxon>
        <taxon>Symbiodiniaceae</taxon>
        <taxon>Durusdinium</taxon>
    </lineage>
</organism>
<dbReference type="InterPro" id="IPR036108">
    <property type="entry name" value="4pyrrol_syn_uPrphyn_synt_sf"/>
</dbReference>
<comment type="subcellular location">
    <subcellularLocation>
        <location evidence="1">Membrane</location>
    </subcellularLocation>
</comment>
<name>A0ABP0LU07_9DINO</name>
<sequence length="1339" mass="143637">MMKVLITRPEPEASAFAKMCERRGLKAVVSPLMVIYAARAAIDLSGVGALAFTSVNGVRAFAGNSADRQLPVFAVGETSAAEARRCGFEIVYEADGDVDALAMKIAAQHRPDDGAILHGAGATLAGDLVKLLETQNLPARRLTLYEAREVKTLSVEALAVLKESRDADWVALFSPRSAGLFVDRVRSAGLEQALTNMRAACLSDAVAQRLAESDWKSVDVAARRTADAAPEVEAEIVAEHDIADGTAQSGEAFTDAPPSAQKRKTTMTPGVILFIGFTLAALAMFAVWRFWPTPDNQISEASGAVDEAVNSTSPASAPVQGGEDAVPAPASPSKISNEGAVRAKTEDAVPNSVFNEFDEVAPPLPSPPANESATDSNLGLQAAAKEAFLSDENTVDDSDIAQDFPHETGAATDAADGEDSDIPAFELEPSSGDVAASEIVTEGEASQIDEPSFALDEAADDQTVDVSDVPDADEENAVATESDVREAEEVLANNVRQADNVETPGDDLDAIKDLFRADIASLEAELALERERNAAQREQIEEMRRNFQAALAARDSTASRQLAELNARIDRLENGGGVEAGRRAAAALALTAVRRAADNGETFADELDVLASYIPQGREIAVLRRYSEAALPTAAQLEEAFDVVARQAIATGEGRNATTASGKLASRMKSLISIRPAAPIAGARCLGQASCGAGEVRRDMRKLLIFLLWIVLLAGTITYFASLDSRITGEAFGRKFDTHSGVITGGLLFLFVFAIYATHKIKDIMGLPARIRARDAAAQRARGVAALTRGLEAVAVGDASAAAHHAKVARRHLDDMALTRLLTAQAAQLSGDEISAKQSFSAMLEAPETEFLGLKGLYLQAMAKEDRASAQEFAERAFRLRPNARWAFDSVVDLGLERGAWGETREAIDKARRNNLIDVQKADRGAAALLTADAYAALLSGDAEAALREAESALKLAKGFSPAVMLAAKLYEDNGKAGKAAKVIETAFAIDAHPALIRFFDKLYADESAEKRAGLLRKLAEKNTDTREAALLRARAHNLISEWPEAIAALEPLMTGAPTAAEYSLMATAAAGIHGGDTGKGWLERAARAPRDPRPGADGEFNLTRSGWARLVREYMEFGRLAPPPLEEMGASVSAEEIRLLTVVPEPEVEEVKPEEASMPDPESDNLEELTVGAEVKMTVEASPSSLSIDDDHIHDDEEAERNLRFLYIAAWRFVILRDVFLRSPPHEDCRARRRMRSFQPRRLDDAWFGSRYIAFHDVKAADKKPPGVFKSFDFLKPGFDAWQHFADGAGANIARLVSSEHGGGFSNAIAFQHFKAKALFRRLTGFVPHPFRAANGDA</sequence>
<evidence type="ECO:0000256" key="2">
    <source>
        <dbReference type="ARBA" id="ARBA00022692"/>
    </source>
</evidence>
<feature type="coiled-coil region" evidence="5">
    <location>
        <begin position="512"/>
        <end position="553"/>
    </location>
</feature>
<accession>A0ABP0LU07</accession>
<keyword evidence="12" id="KW-1185">Reference proteome</keyword>
<feature type="domain" description="Tetrapyrrole biosynthesis uroporphyrinogen III synthase" evidence="8">
    <location>
        <begin position="15"/>
        <end position="228"/>
    </location>
</feature>
<evidence type="ECO:0000259" key="8">
    <source>
        <dbReference type="Pfam" id="PF02602"/>
    </source>
</evidence>
<evidence type="ECO:0000256" key="1">
    <source>
        <dbReference type="ARBA" id="ARBA00004370"/>
    </source>
</evidence>
<comment type="caution">
    <text evidence="11">The sequence shown here is derived from an EMBL/GenBank/DDBJ whole genome shotgun (WGS) entry which is preliminary data.</text>
</comment>
<reference evidence="11 12" key="1">
    <citation type="submission" date="2024-02" db="EMBL/GenBank/DDBJ databases">
        <authorList>
            <person name="Chen Y."/>
            <person name="Shah S."/>
            <person name="Dougan E. K."/>
            <person name="Thang M."/>
            <person name="Chan C."/>
        </authorList>
    </citation>
    <scope>NUCLEOTIDE SEQUENCE [LARGE SCALE GENOMIC DNA]</scope>
</reference>
<evidence type="ECO:0000313" key="10">
    <source>
        <dbReference type="EMBL" id="CAK9039325.1"/>
    </source>
</evidence>
<feature type="region of interest" description="Disordered" evidence="6">
    <location>
        <begin position="357"/>
        <end position="376"/>
    </location>
</feature>
<dbReference type="SUPFAM" id="SSF69618">
    <property type="entry name" value="HemD-like"/>
    <property type="match status" value="1"/>
</dbReference>
<feature type="transmembrane region" description="Helical" evidence="7">
    <location>
        <begin position="271"/>
        <end position="291"/>
    </location>
</feature>
<dbReference type="InterPro" id="IPR011990">
    <property type="entry name" value="TPR-like_helical_dom_sf"/>
</dbReference>
<dbReference type="Gene3D" id="1.25.40.10">
    <property type="entry name" value="Tetratricopeptide repeat domain"/>
    <property type="match status" value="1"/>
</dbReference>
<evidence type="ECO:0000256" key="7">
    <source>
        <dbReference type="SAM" id="Phobius"/>
    </source>
</evidence>
<dbReference type="Pfam" id="PF02602">
    <property type="entry name" value="HEM4"/>
    <property type="match status" value="1"/>
</dbReference>
<keyword evidence="3 7" id="KW-1133">Transmembrane helix</keyword>
<dbReference type="EMBL" id="CAXAMM010017779">
    <property type="protein sequence ID" value="CAK9041842.1"/>
    <property type="molecule type" value="Genomic_DNA"/>
</dbReference>
<evidence type="ECO:0000313" key="12">
    <source>
        <dbReference type="Proteomes" id="UP001642464"/>
    </source>
</evidence>
<evidence type="ECO:0000256" key="4">
    <source>
        <dbReference type="ARBA" id="ARBA00023136"/>
    </source>
</evidence>
<dbReference type="Pfam" id="PF07219">
    <property type="entry name" value="HemY_N"/>
    <property type="match status" value="1"/>
</dbReference>
<dbReference type="InterPro" id="IPR010817">
    <property type="entry name" value="HemY_N"/>
</dbReference>
<feature type="region of interest" description="Disordered" evidence="6">
    <location>
        <begin position="301"/>
        <end position="345"/>
    </location>
</feature>
<dbReference type="InterPro" id="IPR003754">
    <property type="entry name" value="4pyrrol_synth_uPrphyn_synth"/>
</dbReference>
<dbReference type="CDD" id="cd06578">
    <property type="entry name" value="HemD"/>
    <property type="match status" value="1"/>
</dbReference>
<dbReference type="Proteomes" id="UP001642464">
    <property type="component" value="Unassembled WGS sequence"/>
</dbReference>
<protein>
    <submittedName>
        <fullName evidence="11">HemY_N domain-containing protein</fullName>
    </submittedName>
</protein>
<keyword evidence="5" id="KW-0175">Coiled coil</keyword>
<evidence type="ECO:0000256" key="3">
    <source>
        <dbReference type="ARBA" id="ARBA00022989"/>
    </source>
</evidence>
<feature type="region of interest" description="Disordered" evidence="6">
    <location>
        <begin position="409"/>
        <end position="428"/>
    </location>
</feature>
<feature type="transmembrane region" description="Helical" evidence="7">
    <location>
        <begin position="703"/>
        <end position="721"/>
    </location>
</feature>
<evidence type="ECO:0000256" key="5">
    <source>
        <dbReference type="SAM" id="Coils"/>
    </source>
</evidence>
<evidence type="ECO:0000313" key="11">
    <source>
        <dbReference type="EMBL" id="CAK9041842.1"/>
    </source>
</evidence>
<evidence type="ECO:0000259" key="9">
    <source>
        <dbReference type="Pfam" id="PF07219"/>
    </source>
</evidence>
<keyword evidence="2 7" id="KW-0812">Transmembrane</keyword>
<dbReference type="Gene3D" id="3.40.50.10090">
    <property type="match status" value="2"/>
</dbReference>
<dbReference type="EMBL" id="CAXAMM010016668">
    <property type="protein sequence ID" value="CAK9039325.1"/>
    <property type="molecule type" value="Genomic_DNA"/>
</dbReference>
<dbReference type="SUPFAM" id="SSF48452">
    <property type="entry name" value="TPR-like"/>
    <property type="match status" value="1"/>
</dbReference>
<feature type="domain" description="HemY N-terminal" evidence="9">
    <location>
        <begin position="742"/>
        <end position="831"/>
    </location>
</feature>